<evidence type="ECO:0000256" key="1">
    <source>
        <dbReference type="SAM" id="MobiDB-lite"/>
    </source>
</evidence>
<comment type="caution">
    <text evidence="2">The sequence shown here is derived from an EMBL/GenBank/DDBJ whole genome shotgun (WGS) entry which is preliminary data.</text>
</comment>
<reference evidence="2 3" key="1">
    <citation type="submission" date="2021-06" db="EMBL/GenBank/DDBJ databases">
        <title>Caerostris darwini draft genome.</title>
        <authorList>
            <person name="Kono N."/>
            <person name="Arakawa K."/>
        </authorList>
    </citation>
    <scope>NUCLEOTIDE SEQUENCE [LARGE SCALE GENOMIC DNA]</scope>
</reference>
<accession>A0AAV4TL72</accession>
<feature type="region of interest" description="Disordered" evidence="1">
    <location>
        <begin position="34"/>
        <end position="62"/>
    </location>
</feature>
<protein>
    <submittedName>
        <fullName evidence="2">Uncharacterized protein</fullName>
    </submittedName>
</protein>
<keyword evidence="3" id="KW-1185">Reference proteome</keyword>
<dbReference type="EMBL" id="BPLQ01009733">
    <property type="protein sequence ID" value="GIY46236.1"/>
    <property type="molecule type" value="Genomic_DNA"/>
</dbReference>
<evidence type="ECO:0000313" key="3">
    <source>
        <dbReference type="Proteomes" id="UP001054837"/>
    </source>
</evidence>
<proteinExistence type="predicted"/>
<sequence length="141" mass="16297">MNARCLIGQKKKKKVIIIQFTHFFCSSEQKTHRTHISETLPNDSSYRERSPPRSRPPFDNARRCKQTHSHLSFYPLLLYAPLSPTPPHPSIGAWEKAPCGHFAPFTLEEWQLFRRHSLLKPPSPPFTSPDIVCRGPPQTRK</sequence>
<dbReference type="Proteomes" id="UP001054837">
    <property type="component" value="Unassembled WGS sequence"/>
</dbReference>
<gene>
    <name evidence="2" type="ORF">CDAR_234571</name>
</gene>
<organism evidence="2 3">
    <name type="scientific">Caerostris darwini</name>
    <dbReference type="NCBI Taxonomy" id="1538125"/>
    <lineage>
        <taxon>Eukaryota</taxon>
        <taxon>Metazoa</taxon>
        <taxon>Ecdysozoa</taxon>
        <taxon>Arthropoda</taxon>
        <taxon>Chelicerata</taxon>
        <taxon>Arachnida</taxon>
        <taxon>Araneae</taxon>
        <taxon>Araneomorphae</taxon>
        <taxon>Entelegynae</taxon>
        <taxon>Araneoidea</taxon>
        <taxon>Araneidae</taxon>
        <taxon>Caerostris</taxon>
    </lineage>
</organism>
<evidence type="ECO:0000313" key="2">
    <source>
        <dbReference type="EMBL" id="GIY46236.1"/>
    </source>
</evidence>
<name>A0AAV4TL72_9ARAC</name>
<dbReference type="AlphaFoldDB" id="A0AAV4TL72"/>